<gene>
    <name evidence="2" type="ORF">LSP04_19590</name>
</gene>
<reference evidence="2 3" key="1">
    <citation type="submission" date="2019-07" db="EMBL/GenBank/DDBJ databases">
        <title>Whole genome shotgun sequence of Lactobacillus spicheri NBRC 107155.</title>
        <authorList>
            <person name="Hosoyama A."/>
            <person name="Uohara A."/>
            <person name="Ohji S."/>
            <person name="Ichikawa N."/>
        </authorList>
    </citation>
    <scope>NUCLEOTIDE SEQUENCE [LARGE SCALE GENOMIC DNA]</scope>
    <source>
        <strain evidence="2 3">NBRC 107155</strain>
    </source>
</reference>
<sequence length="55" mass="5772">MARSRAHGRHGPAERRQSAATTIGGLEAVPTPFQPDFAQPGSAITVLFSGIRAVK</sequence>
<name>A0ABQ0WUZ4_9LACO</name>
<evidence type="ECO:0000313" key="2">
    <source>
        <dbReference type="EMBL" id="GEO67540.1"/>
    </source>
</evidence>
<protein>
    <submittedName>
        <fullName evidence="2">Uncharacterized protein</fullName>
    </submittedName>
</protein>
<comment type="caution">
    <text evidence="2">The sequence shown here is derived from an EMBL/GenBank/DDBJ whole genome shotgun (WGS) entry which is preliminary data.</text>
</comment>
<feature type="compositionally biased region" description="Basic residues" evidence="1">
    <location>
        <begin position="1"/>
        <end position="10"/>
    </location>
</feature>
<keyword evidence="3" id="KW-1185">Reference proteome</keyword>
<accession>A0ABQ0WUZ4</accession>
<dbReference type="EMBL" id="BJZI01000034">
    <property type="protein sequence ID" value="GEO67540.1"/>
    <property type="molecule type" value="Genomic_DNA"/>
</dbReference>
<organism evidence="2 3">
    <name type="scientific">Levilactobacillus spicheri</name>
    <dbReference type="NCBI Taxonomy" id="216463"/>
    <lineage>
        <taxon>Bacteria</taxon>
        <taxon>Bacillati</taxon>
        <taxon>Bacillota</taxon>
        <taxon>Bacilli</taxon>
        <taxon>Lactobacillales</taxon>
        <taxon>Lactobacillaceae</taxon>
        <taxon>Levilactobacillus</taxon>
    </lineage>
</organism>
<evidence type="ECO:0000313" key="3">
    <source>
        <dbReference type="Proteomes" id="UP000321691"/>
    </source>
</evidence>
<evidence type="ECO:0000256" key="1">
    <source>
        <dbReference type="SAM" id="MobiDB-lite"/>
    </source>
</evidence>
<dbReference type="Proteomes" id="UP000321691">
    <property type="component" value="Unassembled WGS sequence"/>
</dbReference>
<feature type="region of interest" description="Disordered" evidence="1">
    <location>
        <begin position="1"/>
        <end position="34"/>
    </location>
</feature>
<proteinExistence type="predicted"/>